<proteinExistence type="predicted"/>
<name>A0AAN9YQ51_9PEZI</name>
<accession>A0AAN9YQ51</accession>
<evidence type="ECO:0000313" key="3">
    <source>
        <dbReference type="Proteomes" id="UP001320420"/>
    </source>
</evidence>
<feature type="transmembrane region" description="Helical" evidence="1">
    <location>
        <begin position="214"/>
        <end position="235"/>
    </location>
</feature>
<keyword evidence="1" id="KW-1133">Transmembrane helix</keyword>
<gene>
    <name evidence="2" type="ORF">SLS62_008084</name>
</gene>
<evidence type="ECO:0000256" key="1">
    <source>
        <dbReference type="SAM" id="Phobius"/>
    </source>
</evidence>
<evidence type="ECO:0000313" key="2">
    <source>
        <dbReference type="EMBL" id="KAK7749975.1"/>
    </source>
</evidence>
<protein>
    <submittedName>
        <fullName evidence="2">Uncharacterized protein</fullName>
    </submittedName>
</protein>
<feature type="transmembrane region" description="Helical" evidence="1">
    <location>
        <begin position="125"/>
        <end position="147"/>
    </location>
</feature>
<keyword evidence="1" id="KW-0472">Membrane</keyword>
<comment type="caution">
    <text evidence="2">The sequence shown here is derived from an EMBL/GenBank/DDBJ whole genome shotgun (WGS) entry which is preliminary data.</text>
</comment>
<keyword evidence="1" id="KW-0812">Transmembrane</keyword>
<dbReference type="Proteomes" id="UP001320420">
    <property type="component" value="Unassembled WGS sequence"/>
</dbReference>
<reference evidence="2 3" key="1">
    <citation type="submission" date="2024-02" db="EMBL/GenBank/DDBJ databases">
        <title>De novo assembly and annotation of 12 fungi associated with fruit tree decline syndrome in Ontario, Canada.</title>
        <authorList>
            <person name="Sulman M."/>
            <person name="Ellouze W."/>
            <person name="Ilyukhin E."/>
        </authorList>
    </citation>
    <scope>NUCLEOTIDE SEQUENCE [LARGE SCALE GENOMIC DNA]</scope>
    <source>
        <strain evidence="2 3">M11/M66-122</strain>
    </source>
</reference>
<feature type="transmembrane region" description="Helical" evidence="1">
    <location>
        <begin position="79"/>
        <end position="100"/>
    </location>
</feature>
<dbReference type="EMBL" id="JAKJXP020000072">
    <property type="protein sequence ID" value="KAK7749975.1"/>
    <property type="molecule type" value="Genomic_DNA"/>
</dbReference>
<sequence>MGYDEETGGGNNRKNKSNLRLCLTDIKHGHPGEGPGFIFISIIRLPFQLGLPAILGFVLATITRAFFGDGNQQSLPRVAIGVWCLAWVSPFYVFLVWYHFTNSAANLGANLGGAHNKKKVWRHVAWRYAVGDGVAAVAWIAVTLLMVRYVWSFRNTFTFAVNPGAGGNAFSGCDGRHLRSGGMSLYSEPNPDLRQPFDAWPAEQICSLARAFKLVFLLCVAISVLFVVTALFYLFCIPAVTSGLRTGCKRLSDWLKSLLSRIADATTSCTWPERE</sequence>
<dbReference type="AlphaFoldDB" id="A0AAN9YQ51"/>
<organism evidence="2 3">
    <name type="scientific">Diatrype stigma</name>
    <dbReference type="NCBI Taxonomy" id="117547"/>
    <lineage>
        <taxon>Eukaryota</taxon>
        <taxon>Fungi</taxon>
        <taxon>Dikarya</taxon>
        <taxon>Ascomycota</taxon>
        <taxon>Pezizomycotina</taxon>
        <taxon>Sordariomycetes</taxon>
        <taxon>Xylariomycetidae</taxon>
        <taxon>Xylariales</taxon>
        <taxon>Diatrypaceae</taxon>
        <taxon>Diatrype</taxon>
    </lineage>
</organism>
<keyword evidence="3" id="KW-1185">Reference proteome</keyword>